<dbReference type="GO" id="GO:0005739">
    <property type="term" value="C:mitochondrion"/>
    <property type="evidence" value="ECO:0007669"/>
    <property type="project" value="UniProtKB-SubCell"/>
</dbReference>
<evidence type="ECO:0000259" key="25">
    <source>
        <dbReference type="PROSITE" id="PS51720"/>
    </source>
</evidence>
<keyword evidence="18" id="KW-0539">Nucleus</keyword>
<protein>
    <recommendedName>
        <fullName evidence="20">GTPase IMAP family member 8</fullName>
    </recommendedName>
    <alternativeName>
        <fullName evidence="21">Immune-associated nucleotide-binding protein 9</fullName>
    </alternativeName>
</protein>
<dbReference type="InterPro" id="IPR029495">
    <property type="entry name" value="NACHT-assoc"/>
</dbReference>
<evidence type="ECO:0000256" key="14">
    <source>
        <dbReference type="ARBA" id="ARBA00022853"/>
    </source>
</evidence>
<dbReference type="GO" id="GO:0005829">
    <property type="term" value="C:cytosol"/>
    <property type="evidence" value="ECO:0007669"/>
    <property type="project" value="UniProtKB-SubCell"/>
</dbReference>
<dbReference type="SMART" id="SM01288">
    <property type="entry name" value="FISNA"/>
    <property type="match status" value="1"/>
</dbReference>
<dbReference type="PROSITE" id="PS51720">
    <property type="entry name" value="G_AIG1"/>
    <property type="match status" value="1"/>
</dbReference>
<dbReference type="GO" id="GO:0005524">
    <property type="term" value="F:ATP binding"/>
    <property type="evidence" value="ECO:0007669"/>
    <property type="project" value="UniProtKB-KW"/>
</dbReference>
<dbReference type="SMART" id="SM00368">
    <property type="entry name" value="LRR_RI"/>
    <property type="match status" value="2"/>
</dbReference>
<evidence type="ECO:0000256" key="8">
    <source>
        <dbReference type="ARBA" id="ARBA00022553"/>
    </source>
</evidence>
<keyword evidence="16" id="KW-0496">Mitochondrion</keyword>
<keyword evidence="7" id="KW-0963">Cytoplasm</keyword>
<evidence type="ECO:0000256" key="17">
    <source>
        <dbReference type="ARBA" id="ARBA00023134"/>
    </source>
</evidence>
<evidence type="ECO:0000256" key="22">
    <source>
        <dbReference type="SAM" id="MobiDB-lite"/>
    </source>
</evidence>
<keyword evidence="28" id="KW-1185">Reference proteome</keyword>
<dbReference type="InterPro" id="IPR048589">
    <property type="entry name" value="SAMD1-like_WH"/>
</dbReference>
<evidence type="ECO:0000256" key="3">
    <source>
        <dbReference type="ARBA" id="ARBA00004240"/>
    </source>
</evidence>
<dbReference type="InterPro" id="IPR001611">
    <property type="entry name" value="Leu-rich_rpt"/>
</dbReference>
<feature type="region of interest" description="Disordered" evidence="22">
    <location>
        <begin position="234"/>
        <end position="257"/>
    </location>
</feature>
<dbReference type="InterPro" id="IPR051261">
    <property type="entry name" value="NLR"/>
</dbReference>
<dbReference type="GO" id="GO:0006325">
    <property type="term" value="P:chromatin organization"/>
    <property type="evidence" value="ECO:0007669"/>
    <property type="project" value="UniProtKB-KW"/>
</dbReference>
<evidence type="ECO:0000256" key="1">
    <source>
        <dbReference type="ARBA" id="ARBA00004123"/>
    </source>
</evidence>
<name>A0AAV6GTN0_9TELE</name>
<dbReference type="GO" id="GO:0005794">
    <property type="term" value="C:Golgi apparatus"/>
    <property type="evidence" value="ECO:0007669"/>
    <property type="project" value="UniProtKB-SubCell"/>
</dbReference>
<dbReference type="SUPFAM" id="SSF49899">
    <property type="entry name" value="Concanavalin A-like lectins/glucanases"/>
    <property type="match status" value="1"/>
</dbReference>
<dbReference type="Pfam" id="PF14484">
    <property type="entry name" value="FISNA"/>
    <property type="match status" value="1"/>
</dbReference>
<keyword evidence="15" id="KW-0333">Golgi apparatus</keyword>
<evidence type="ECO:0000256" key="12">
    <source>
        <dbReference type="ARBA" id="ARBA00022824"/>
    </source>
</evidence>
<organism evidence="27 28">
    <name type="scientific">Alosa alosa</name>
    <name type="common">allis shad</name>
    <dbReference type="NCBI Taxonomy" id="278164"/>
    <lineage>
        <taxon>Eukaryota</taxon>
        <taxon>Metazoa</taxon>
        <taxon>Chordata</taxon>
        <taxon>Craniata</taxon>
        <taxon>Vertebrata</taxon>
        <taxon>Euteleostomi</taxon>
        <taxon>Actinopterygii</taxon>
        <taxon>Neopterygii</taxon>
        <taxon>Teleostei</taxon>
        <taxon>Clupei</taxon>
        <taxon>Clupeiformes</taxon>
        <taxon>Clupeoidei</taxon>
        <taxon>Clupeidae</taxon>
        <taxon>Alosa</taxon>
    </lineage>
</organism>
<dbReference type="Pfam" id="PF13765">
    <property type="entry name" value="PRY"/>
    <property type="match status" value="1"/>
</dbReference>
<dbReference type="FunFam" id="3.40.50.300:FF:000536">
    <property type="entry name" value="GTPase IMAP family member 8"/>
    <property type="match status" value="1"/>
</dbReference>
<dbReference type="InterPro" id="IPR003879">
    <property type="entry name" value="Butyrophylin_SPRY"/>
</dbReference>
<proteinExistence type="inferred from homology"/>
<keyword evidence="13" id="KW-0067">ATP-binding</keyword>
<dbReference type="PROSITE" id="PS52014">
    <property type="entry name" value="SAMD1_WH"/>
    <property type="match status" value="1"/>
</dbReference>
<gene>
    <name evidence="27" type="ORF">AALO_G00095510</name>
</gene>
<feature type="region of interest" description="Disordered" evidence="22">
    <location>
        <begin position="70"/>
        <end position="103"/>
    </location>
</feature>
<dbReference type="Pfam" id="PF21524">
    <property type="entry name" value="SAMD1_WH"/>
    <property type="match status" value="1"/>
</dbReference>
<keyword evidence="9" id="KW-0433">Leucine-rich repeat</keyword>
<dbReference type="SMART" id="SM00449">
    <property type="entry name" value="SPRY"/>
    <property type="match status" value="1"/>
</dbReference>
<evidence type="ECO:0000256" key="7">
    <source>
        <dbReference type="ARBA" id="ARBA00022490"/>
    </source>
</evidence>
<dbReference type="Gene3D" id="2.60.120.920">
    <property type="match status" value="1"/>
</dbReference>
<evidence type="ECO:0000259" key="23">
    <source>
        <dbReference type="PROSITE" id="PS50188"/>
    </source>
</evidence>
<dbReference type="CDD" id="cd01852">
    <property type="entry name" value="AIG1"/>
    <property type="match status" value="1"/>
</dbReference>
<dbReference type="Gene3D" id="3.80.10.10">
    <property type="entry name" value="Ribonuclease Inhibitor"/>
    <property type="match status" value="1"/>
</dbReference>
<comment type="subcellular location">
    <subcellularLocation>
        <location evidence="4">Cytoplasm</location>
        <location evidence="4">Cytosol</location>
    </subcellularLocation>
    <subcellularLocation>
        <location evidence="3">Endoplasmic reticulum</location>
    </subcellularLocation>
    <subcellularLocation>
        <location evidence="5">Golgi apparatus</location>
    </subcellularLocation>
    <subcellularLocation>
        <location evidence="2">Mitochondrion</location>
    </subcellularLocation>
    <subcellularLocation>
        <location evidence="1">Nucleus</location>
    </subcellularLocation>
</comment>
<dbReference type="SUPFAM" id="SSF52047">
    <property type="entry name" value="RNI-like"/>
    <property type="match status" value="1"/>
</dbReference>
<evidence type="ECO:0000256" key="16">
    <source>
        <dbReference type="ARBA" id="ARBA00023128"/>
    </source>
</evidence>
<dbReference type="InterPro" id="IPR043136">
    <property type="entry name" value="B30.2/SPRY_sf"/>
</dbReference>
<dbReference type="Pfam" id="PF00622">
    <property type="entry name" value="SPRY"/>
    <property type="match status" value="1"/>
</dbReference>
<dbReference type="EMBL" id="JADWDJ010000007">
    <property type="protein sequence ID" value="KAG5278129.1"/>
    <property type="molecule type" value="Genomic_DNA"/>
</dbReference>
<dbReference type="FunFam" id="3.40.50.300:FF:000210">
    <property type="entry name" value="Si:dkey-16p6.1"/>
    <property type="match status" value="1"/>
</dbReference>
<keyword evidence="14" id="KW-0156">Chromatin regulator</keyword>
<evidence type="ECO:0000256" key="9">
    <source>
        <dbReference type="ARBA" id="ARBA00022614"/>
    </source>
</evidence>
<dbReference type="SMART" id="SM00595">
    <property type="entry name" value="MADF"/>
    <property type="match status" value="1"/>
</dbReference>
<dbReference type="PRINTS" id="PR01407">
    <property type="entry name" value="BUTYPHLNCDUF"/>
</dbReference>
<evidence type="ECO:0000256" key="13">
    <source>
        <dbReference type="ARBA" id="ARBA00022840"/>
    </source>
</evidence>
<feature type="compositionally biased region" description="Polar residues" evidence="22">
    <location>
        <begin position="234"/>
        <end position="249"/>
    </location>
</feature>
<feature type="domain" description="B30.2/SPRY" evidence="23">
    <location>
        <begin position="1346"/>
        <end position="1537"/>
    </location>
</feature>
<dbReference type="SUPFAM" id="SSF52540">
    <property type="entry name" value="P-loop containing nucleoside triphosphate hydrolases"/>
    <property type="match status" value="2"/>
</dbReference>
<dbReference type="Pfam" id="PF13516">
    <property type="entry name" value="LRR_6"/>
    <property type="match status" value="2"/>
</dbReference>
<dbReference type="PANTHER" id="PTHR24106">
    <property type="entry name" value="NACHT, LRR AND CARD DOMAINS-CONTAINING"/>
    <property type="match status" value="1"/>
</dbReference>
<dbReference type="CDD" id="cd16040">
    <property type="entry name" value="SPRY_PRY_SNTX"/>
    <property type="match status" value="1"/>
</dbReference>
<dbReference type="InterPro" id="IPR003877">
    <property type="entry name" value="SPRY_dom"/>
</dbReference>
<dbReference type="PROSITE" id="PS50837">
    <property type="entry name" value="NACHT"/>
    <property type="match status" value="1"/>
</dbReference>
<keyword evidence="11" id="KW-0547">Nucleotide-binding</keyword>
<evidence type="ECO:0000256" key="20">
    <source>
        <dbReference type="ARBA" id="ARBA00073539"/>
    </source>
</evidence>
<dbReference type="SMART" id="SM00589">
    <property type="entry name" value="PRY"/>
    <property type="match status" value="1"/>
</dbReference>
<evidence type="ECO:0000256" key="2">
    <source>
        <dbReference type="ARBA" id="ARBA00004173"/>
    </source>
</evidence>
<dbReference type="InterPro" id="IPR013320">
    <property type="entry name" value="ConA-like_dom_sf"/>
</dbReference>
<evidence type="ECO:0000256" key="4">
    <source>
        <dbReference type="ARBA" id="ARBA00004514"/>
    </source>
</evidence>
<dbReference type="Proteomes" id="UP000823561">
    <property type="component" value="Chromosome 7"/>
</dbReference>
<feature type="region of interest" description="Disordered" evidence="22">
    <location>
        <begin position="510"/>
        <end position="561"/>
    </location>
</feature>
<keyword evidence="17" id="KW-0342">GTP-binding</keyword>
<dbReference type="InterPro" id="IPR027417">
    <property type="entry name" value="P-loop_NTPase"/>
</dbReference>
<evidence type="ECO:0000313" key="28">
    <source>
        <dbReference type="Proteomes" id="UP000823561"/>
    </source>
</evidence>
<dbReference type="GO" id="GO:0003677">
    <property type="term" value="F:DNA binding"/>
    <property type="evidence" value="ECO:0007669"/>
    <property type="project" value="InterPro"/>
</dbReference>
<evidence type="ECO:0000256" key="18">
    <source>
        <dbReference type="ARBA" id="ARBA00023242"/>
    </source>
</evidence>
<feature type="compositionally biased region" description="Polar residues" evidence="22">
    <location>
        <begin position="539"/>
        <end position="560"/>
    </location>
</feature>
<comment type="caution">
    <text evidence="27">The sequence shown here is derived from an EMBL/GenBank/DDBJ whole genome shotgun (WGS) entry which is preliminary data.</text>
</comment>
<comment type="function">
    <text evidence="19">Exerts an anti-apoptotic effect in the immune system and is involved in responses to infections.</text>
</comment>
<dbReference type="PROSITE" id="PS50188">
    <property type="entry name" value="B302_SPRY"/>
    <property type="match status" value="1"/>
</dbReference>
<dbReference type="GO" id="GO:0005634">
    <property type="term" value="C:nucleus"/>
    <property type="evidence" value="ECO:0007669"/>
    <property type="project" value="UniProtKB-SubCell"/>
</dbReference>
<reference evidence="27" key="1">
    <citation type="submission" date="2020-10" db="EMBL/GenBank/DDBJ databases">
        <title>Chromosome-scale genome assembly of the Allis shad, Alosa alosa.</title>
        <authorList>
            <person name="Margot Z."/>
            <person name="Christophe K."/>
            <person name="Cabau C."/>
            <person name="Louis A."/>
            <person name="Berthelot C."/>
            <person name="Parey E."/>
            <person name="Roest Crollius H."/>
            <person name="Montfort J."/>
            <person name="Robinson-Rechavi M."/>
            <person name="Bucao C."/>
            <person name="Bouchez O."/>
            <person name="Gislard M."/>
            <person name="Lluch J."/>
            <person name="Milhes M."/>
            <person name="Lampietro C."/>
            <person name="Lopez Roques C."/>
            <person name="Donnadieu C."/>
            <person name="Braasch I."/>
            <person name="Desvignes T."/>
            <person name="Postlethwait J."/>
            <person name="Bobe J."/>
            <person name="Guiguen Y."/>
        </authorList>
    </citation>
    <scope>NUCLEOTIDE SEQUENCE</scope>
    <source>
        <strain evidence="27">M-15738</strain>
        <tissue evidence="27">Blood</tissue>
    </source>
</reference>
<dbReference type="Pfam" id="PF17776">
    <property type="entry name" value="NLRC4_HD2"/>
    <property type="match status" value="1"/>
</dbReference>
<evidence type="ECO:0000256" key="11">
    <source>
        <dbReference type="ARBA" id="ARBA00022741"/>
    </source>
</evidence>
<evidence type="ECO:0000313" key="27">
    <source>
        <dbReference type="EMBL" id="KAG5278129.1"/>
    </source>
</evidence>
<evidence type="ECO:0000256" key="21">
    <source>
        <dbReference type="ARBA" id="ARBA00077278"/>
    </source>
</evidence>
<evidence type="ECO:0000259" key="26">
    <source>
        <dbReference type="PROSITE" id="PS52014"/>
    </source>
</evidence>
<dbReference type="Pfam" id="PF17779">
    <property type="entry name" value="WHD_NOD2"/>
    <property type="match status" value="1"/>
</dbReference>
<dbReference type="InterPro" id="IPR006574">
    <property type="entry name" value="PRY"/>
</dbReference>
<dbReference type="InterPro" id="IPR032675">
    <property type="entry name" value="LRR_dom_sf"/>
</dbReference>
<evidence type="ECO:0000256" key="6">
    <source>
        <dbReference type="ARBA" id="ARBA00008535"/>
    </source>
</evidence>
<feature type="domain" description="AIG1-type G" evidence="25">
    <location>
        <begin position="260"/>
        <end position="458"/>
    </location>
</feature>
<dbReference type="GO" id="GO:0005783">
    <property type="term" value="C:endoplasmic reticulum"/>
    <property type="evidence" value="ECO:0007669"/>
    <property type="project" value="UniProtKB-SubCell"/>
</dbReference>
<evidence type="ECO:0000256" key="5">
    <source>
        <dbReference type="ARBA" id="ARBA00004555"/>
    </source>
</evidence>
<keyword evidence="8" id="KW-0597">Phosphoprotein</keyword>
<keyword evidence="10" id="KW-0677">Repeat</keyword>
<accession>A0AAV6GTN0</accession>
<dbReference type="Gene3D" id="3.40.50.300">
    <property type="entry name" value="P-loop containing nucleotide triphosphate hydrolases"/>
    <property type="match status" value="2"/>
</dbReference>
<dbReference type="InterPro" id="IPR041267">
    <property type="entry name" value="NLRP_HD2"/>
</dbReference>
<evidence type="ECO:0000256" key="19">
    <source>
        <dbReference type="ARBA" id="ARBA00056809"/>
    </source>
</evidence>
<feature type="domain" description="NACHT" evidence="24">
    <location>
        <begin position="720"/>
        <end position="853"/>
    </location>
</feature>
<comment type="similarity">
    <text evidence="6">Belongs to the TRAFAC class TrmE-Era-EngA-EngB-Septin-like GTPase superfamily. AIG1/Toc34/Toc159-like paraseptin GTPase family. IAN subfamily.</text>
</comment>
<feature type="domain" description="SAMD1-like winged helix (WH)" evidence="26">
    <location>
        <begin position="1"/>
        <end position="74"/>
    </location>
</feature>
<feature type="compositionally biased region" description="Basic residues" evidence="22">
    <location>
        <begin position="71"/>
        <end position="81"/>
    </location>
</feature>
<evidence type="ECO:0000256" key="15">
    <source>
        <dbReference type="ARBA" id="ARBA00023034"/>
    </source>
</evidence>
<keyword evidence="12" id="KW-0256">Endoplasmic reticulum</keyword>
<evidence type="ECO:0000259" key="24">
    <source>
        <dbReference type="PROSITE" id="PS50837"/>
    </source>
</evidence>
<dbReference type="Pfam" id="PF04548">
    <property type="entry name" value="AIG1"/>
    <property type="match status" value="1"/>
</dbReference>
<dbReference type="InterPro" id="IPR041075">
    <property type="entry name" value="NOD1/2_WH"/>
</dbReference>
<dbReference type="InterPro" id="IPR001870">
    <property type="entry name" value="B30.2/SPRY"/>
</dbReference>
<dbReference type="GO" id="GO:0005525">
    <property type="term" value="F:GTP binding"/>
    <property type="evidence" value="ECO:0007669"/>
    <property type="project" value="UniProtKB-KW"/>
</dbReference>
<dbReference type="InterPro" id="IPR007111">
    <property type="entry name" value="NACHT_NTPase"/>
</dbReference>
<sequence length="1537" mass="174131">MSKPKYRKWILEAIDSLQSNKTRPDMQRICRRLKRKHGSDPFCTRAELEKLVQKKKVDKVICKGSISYRNPAKKVQRKRQKKSELTPDCSSEQAKYEDKEPKPTQAMQNLYLQTPTQSPATATVLENSAGGFNTQHSKNMDRIFQERLIDEMRRHNEHSKNLPKVTPWKEIARKLGEDKITCSTKWKYLRRKYVKATKKGTVIPPSSILAKMHWLSPYVASDVPKGIKCPRVSSPSKLLTDNSEHTQANTSTSGGFSRTGSELRIVLLGKTGVGKSATGNTILGNEAFIEGFSWDSVTLVTKRETANVFGRQITVIDTPGLLDTSKTATEFKSEIERCVDFSLPGPHAFLLVIRLDVKSTEEEMNAVKWIHENFSPNATQFTIVLFTHGDILKGRTMESVLNEKVQTLIDSCEGGYHTFNNAQREDQTQVKELLKKIDTMVEQNDGEYYTNKKYQEALVKIREKEIADTMRALEQELDELNRSIMNPPNVKKHTQEEQKPFVQRVQPIVSNTWHASKSGDTDSASSNGKGAKRPRMSFPPNTQTSTSGLSQANKSPTNRHYVTGYKPLQMAACQAPAAAGVSTVDTSHTVMTSVSQLLRKTLDNLPENDFKRFKHCGANRSVTVPQQGLDANVDSAIENISKVLKDKMKSKVQYIMEGNENRHNKKLLNQIYTKVYVTEGETKIFNEHEIIQIDSATKTQSRHGKEIECNNLFQQDRRVRTVLTKGNAGIGKTVCVHKFILDWVEGEANHNIKLILVLPFRELSLLTGEYSFHELLVEFHRELSNLNKPDIYDSKKTLFILDGLDESRFRLDFSKKMVADMQISTTVDVLITSLIKGKLLESALLWITSRPAAVTQALLSHVDQITEVRGFNDPQKEEYFCRRISDPAQASAIIAHIKASRVLYIMCHIPLFCWITATVFQKILAQGDRSEIPKTLTSMYCHFLLIQTDMTHKKNHVAEEMNRQKLLECNRQVILKVAKLAFTQLHKERVIFCEEDLTECGIGANDSLVSGMCTEILKEESDCYVNNFHKKMYYFVHLSIQEFLAAFFVFHCYLSKNLNPIEIFLAQTQKNKPMPYDLTLEDLLKGTVNKALDSKNGHFDLFVRFLHGMSLETNQRILGGLLPHSGSDPETMGRIISNLKKVQRRNISAERCMNLFHCLSEMNDRSVHEEVQGFLNSEKGFVKTLSLAHCSALAYMLQLSDEVQDEFDLKKYNTSDEGYKRLVPAVKNCRKADLAGCKLTENSCDIVASALQSANSPLRVLDLSDNDLQDSGIKIICSGLKSTNCKLEKLKLSCCGVTQIGCEALASALHANPSYLTELDLSRNYPGVEGWAILSKMQLQLRCAMSFDSEAEYWLKSGLRKYACKITLDPNTAHKKLSWRNQKVSVEKENQRYQDHPERFQHCQQFLCTEGLTGKAYWEVDWSGRAAVGVAYKSIHRDGQDTSKIGCNDKSWCLERFITLFSAKHNNNTETISTPRSTSGRLAVFLDWKSGTLSFYNISSGALTHLHTFHTTFVEPLYPAFEVSKSVTLCQLKEHTK</sequence>
<evidence type="ECO:0000256" key="10">
    <source>
        <dbReference type="ARBA" id="ARBA00022737"/>
    </source>
</evidence>
<dbReference type="Pfam" id="PF05729">
    <property type="entry name" value="NACHT"/>
    <property type="match status" value="1"/>
</dbReference>
<dbReference type="InterPro" id="IPR006703">
    <property type="entry name" value="G_AIG1"/>
</dbReference>